<dbReference type="PRINTS" id="PR00080">
    <property type="entry name" value="SDRFAMILY"/>
</dbReference>
<reference evidence="5" key="1">
    <citation type="submission" date="2016-11" db="EMBL/GenBank/DDBJ databases">
        <authorList>
            <person name="Shukria A."/>
            <person name="Stevens D.C."/>
        </authorList>
    </citation>
    <scope>NUCLEOTIDE SEQUENCE [LARGE SCALE GENOMIC DNA]</scope>
    <source>
        <strain evidence="5">Cbfe23</strain>
    </source>
</reference>
<keyword evidence="2" id="KW-0560">Oxidoreductase</keyword>
<dbReference type="InterPro" id="IPR036291">
    <property type="entry name" value="NAD(P)-bd_dom_sf"/>
</dbReference>
<dbReference type="PANTHER" id="PTHR24321">
    <property type="entry name" value="DEHYDROGENASES, SHORT CHAIN"/>
    <property type="match status" value="1"/>
</dbReference>
<gene>
    <name evidence="4" type="ORF">BON30_32305</name>
</gene>
<organism evidence="4 5">
    <name type="scientific">Cystobacter ferrugineus</name>
    <dbReference type="NCBI Taxonomy" id="83449"/>
    <lineage>
        <taxon>Bacteria</taxon>
        <taxon>Pseudomonadati</taxon>
        <taxon>Myxococcota</taxon>
        <taxon>Myxococcia</taxon>
        <taxon>Myxococcales</taxon>
        <taxon>Cystobacterineae</taxon>
        <taxon>Archangiaceae</taxon>
        <taxon>Cystobacter</taxon>
    </lineage>
</organism>
<evidence type="ECO:0000256" key="1">
    <source>
        <dbReference type="ARBA" id="ARBA00006484"/>
    </source>
</evidence>
<sequence>MDRLKDKVALVTGAASGIGRATALLFAREGARVVATDIATVGEEVARDIRAEGGHALFLRHDVTDEVEWHAVMSRTLEAHGRLDVLVNNAGISTSRAVTDLSLAEWREQLAVNLDGVFLGIKYAVRTMRAGKRQGSIVNVASVSGLVGSPGTAAYSASKGGVRMLSKAVAMECAADRIRVNTVFPGGVRTPIWQNADWWKGFVDQVGSEAEAWKQLDASAPLGRMAEPEEIAEAILYLASDCARYVTGTELVVDGGYTAR</sequence>
<reference evidence="4 5" key="2">
    <citation type="submission" date="2016-12" db="EMBL/GenBank/DDBJ databases">
        <title>Draft Genome Sequence of Cystobacter ferrugineus Strain Cbfe23.</title>
        <authorList>
            <person name="Akbar S."/>
            <person name="Dowd S.E."/>
            <person name="Stevens D.C."/>
        </authorList>
    </citation>
    <scope>NUCLEOTIDE SEQUENCE [LARGE SCALE GENOMIC DNA]</scope>
    <source>
        <strain evidence="4 5">Cbfe23</strain>
    </source>
</reference>
<dbReference type="Proteomes" id="UP000182229">
    <property type="component" value="Unassembled WGS sequence"/>
</dbReference>
<dbReference type="PRINTS" id="PR00081">
    <property type="entry name" value="GDHRDH"/>
</dbReference>
<evidence type="ECO:0000313" key="5">
    <source>
        <dbReference type="Proteomes" id="UP000182229"/>
    </source>
</evidence>
<dbReference type="OrthoDB" id="5363038at2"/>
<name>A0A1L9B2G3_9BACT</name>
<dbReference type="STRING" id="83449.BON30_32305"/>
<dbReference type="Pfam" id="PF13561">
    <property type="entry name" value="adh_short_C2"/>
    <property type="match status" value="1"/>
</dbReference>
<feature type="domain" description="Ketoreductase" evidence="3">
    <location>
        <begin position="7"/>
        <end position="202"/>
    </location>
</feature>
<dbReference type="FunFam" id="3.40.50.720:FF:000084">
    <property type="entry name" value="Short-chain dehydrogenase reductase"/>
    <property type="match status" value="1"/>
</dbReference>
<keyword evidence="5" id="KW-1185">Reference proteome</keyword>
<dbReference type="SMART" id="SM00822">
    <property type="entry name" value="PKS_KR"/>
    <property type="match status" value="1"/>
</dbReference>
<dbReference type="InterPro" id="IPR020904">
    <property type="entry name" value="Sc_DH/Rdtase_CS"/>
</dbReference>
<protein>
    <submittedName>
        <fullName evidence="4">Dehydrogenase</fullName>
    </submittedName>
</protein>
<evidence type="ECO:0000259" key="3">
    <source>
        <dbReference type="SMART" id="SM00822"/>
    </source>
</evidence>
<dbReference type="PROSITE" id="PS00061">
    <property type="entry name" value="ADH_SHORT"/>
    <property type="match status" value="1"/>
</dbReference>
<dbReference type="SUPFAM" id="SSF51735">
    <property type="entry name" value="NAD(P)-binding Rossmann-fold domains"/>
    <property type="match status" value="1"/>
</dbReference>
<dbReference type="EMBL" id="MPIN01000010">
    <property type="protein sequence ID" value="OJH36452.1"/>
    <property type="molecule type" value="Genomic_DNA"/>
</dbReference>
<dbReference type="RefSeq" id="WP_071902338.1">
    <property type="nucleotide sequence ID" value="NZ_MPIN01000010.1"/>
</dbReference>
<dbReference type="GO" id="GO:0016491">
    <property type="term" value="F:oxidoreductase activity"/>
    <property type="evidence" value="ECO:0007669"/>
    <property type="project" value="UniProtKB-KW"/>
</dbReference>
<dbReference type="NCBIfam" id="NF005559">
    <property type="entry name" value="PRK07231.1"/>
    <property type="match status" value="1"/>
</dbReference>
<dbReference type="AlphaFoldDB" id="A0A1L9B2G3"/>
<comment type="caution">
    <text evidence="4">The sequence shown here is derived from an EMBL/GenBank/DDBJ whole genome shotgun (WGS) entry which is preliminary data.</text>
</comment>
<evidence type="ECO:0000256" key="2">
    <source>
        <dbReference type="ARBA" id="ARBA00023002"/>
    </source>
</evidence>
<accession>A0A1L9B2G3</accession>
<dbReference type="InterPro" id="IPR002347">
    <property type="entry name" value="SDR_fam"/>
</dbReference>
<comment type="similarity">
    <text evidence="1">Belongs to the short-chain dehydrogenases/reductases (SDR) family.</text>
</comment>
<proteinExistence type="inferred from homology"/>
<dbReference type="Gene3D" id="3.40.50.720">
    <property type="entry name" value="NAD(P)-binding Rossmann-like Domain"/>
    <property type="match status" value="1"/>
</dbReference>
<evidence type="ECO:0000313" key="4">
    <source>
        <dbReference type="EMBL" id="OJH36452.1"/>
    </source>
</evidence>
<dbReference type="InterPro" id="IPR057326">
    <property type="entry name" value="KR_dom"/>
</dbReference>
<dbReference type="PANTHER" id="PTHR24321:SF15">
    <property type="entry name" value="OXIDOREDUCTASE UCPA"/>
    <property type="match status" value="1"/>
</dbReference>